<organism evidence="1 2">
    <name type="scientific">Streptomyces mutabilis</name>
    <dbReference type="NCBI Taxonomy" id="67332"/>
    <lineage>
        <taxon>Bacteria</taxon>
        <taxon>Bacillati</taxon>
        <taxon>Actinomycetota</taxon>
        <taxon>Actinomycetes</taxon>
        <taxon>Kitasatosporales</taxon>
        <taxon>Streptomycetaceae</taxon>
        <taxon>Streptomyces</taxon>
    </lineage>
</organism>
<name>A0A086MYT7_9ACTN</name>
<reference evidence="1 2" key="1">
    <citation type="submission" date="2014-05" db="EMBL/GenBank/DDBJ databases">
        <title>Complete genome sequence of the Streptomyces mutabilis TRM45540.</title>
        <authorList>
            <person name="Luo X."/>
            <person name="Zhang L."/>
        </authorList>
    </citation>
    <scope>NUCLEOTIDE SEQUENCE [LARGE SCALE GENOMIC DNA]</scope>
    <source>
        <strain evidence="1 2">TRM45540</strain>
    </source>
</reference>
<proteinExistence type="predicted"/>
<dbReference type="EMBL" id="JNFQ01000002">
    <property type="protein sequence ID" value="KFG74055.1"/>
    <property type="molecule type" value="Genomic_DNA"/>
</dbReference>
<evidence type="ECO:0000313" key="1">
    <source>
        <dbReference type="EMBL" id="KFG74055.1"/>
    </source>
</evidence>
<keyword evidence="2" id="KW-1185">Reference proteome</keyword>
<protein>
    <submittedName>
        <fullName evidence="1">Uncharacterized protein</fullName>
    </submittedName>
</protein>
<evidence type="ECO:0000313" key="2">
    <source>
        <dbReference type="Proteomes" id="UP000029095"/>
    </source>
</evidence>
<dbReference type="AlphaFoldDB" id="A0A086MYT7"/>
<dbReference type="Proteomes" id="UP000029095">
    <property type="component" value="Unassembled WGS sequence"/>
</dbReference>
<accession>A0A086MYT7</accession>
<sequence>MSEPGGINHGIVIGGNAGVSGSALAAGAGARAVHEGGTEQDVRALVTRLRALLAESGPADGVTLAQRQTAEEALAVIEGELSAGLPATGRPALTDRVRELALCLAGTGALAQAADQLVTAVRALLG</sequence>
<gene>
    <name evidence="1" type="ORF">FM21_25105</name>
</gene>
<dbReference type="RefSeq" id="WP_043380696.1">
    <property type="nucleotide sequence ID" value="NZ_KN039947.1"/>
</dbReference>
<dbReference type="STRING" id="1915400.FM21_25105"/>
<dbReference type="HOGENOM" id="CLU_1980354_0_0_11"/>
<comment type="caution">
    <text evidence="1">The sequence shown here is derived from an EMBL/GenBank/DDBJ whole genome shotgun (WGS) entry which is preliminary data.</text>
</comment>